<dbReference type="GO" id="GO:0031418">
    <property type="term" value="F:L-ascorbic acid binding"/>
    <property type="evidence" value="ECO:0007669"/>
    <property type="project" value="InterPro"/>
</dbReference>
<accession>A0A7S1MP33</accession>
<feature type="region of interest" description="Disordered" evidence="6">
    <location>
        <begin position="125"/>
        <end position="147"/>
    </location>
</feature>
<keyword evidence="7" id="KW-1133">Transmembrane helix</keyword>
<keyword evidence="5" id="KW-0408">Iron</keyword>
<gene>
    <name evidence="9" type="ORF">NDES1114_LOCUS25719</name>
</gene>
<evidence type="ECO:0000256" key="4">
    <source>
        <dbReference type="ARBA" id="ARBA00023002"/>
    </source>
</evidence>
<feature type="domain" description="Fe2OG dioxygenase" evidence="8">
    <location>
        <begin position="283"/>
        <end position="401"/>
    </location>
</feature>
<evidence type="ECO:0000256" key="7">
    <source>
        <dbReference type="SAM" id="Phobius"/>
    </source>
</evidence>
<dbReference type="PANTHER" id="PTHR10869:SF246">
    <property type="entry name" value="TRANSMEMBRANE PROLYL 4-HYDROXYLASE"/>
    <property type="match status" value="1"/>
</dbReference>
<sequence>MSRAATAGAAAAAHPSSPIHKRPVFRLVVLAVIAFMAIAVLLRPAAHEEHWWRHVGLKDRSGKNGTRPGPERIVFGDEGIAFEANVRHEDHHLNKHESGVQIVGGHDNGLPPKRVDVVEEKLPIAGEAGPPLQPGEKRTERDAQGHPVMRPLVHGVDYFSDYDVSRVPMDPDPEPKSHINNGKNFFKYIDPQTNNDFAMQYVSNAPRVLVIQDFLTHKECDTLVEEASRKLFRSQVAPILGSKPSSSVNDVRTSSQAWLSAQSPEVRPIVDRILKLTGFPPGSNEELQILKYDKTQKYDAHNDYFDPKMYGPQKNNRAVTVFLYLSDVEEGGETQFPRADGKGPTYDFTSCTRGLRVRPRKGQAALFYDMKPNGELDSSSLHGGCPVKKGVKWGGTLWLRVPYGGN</sequence>
<keyword evidence="4" id="KW-0560">Oxidoreductase</keyword>
<feature type="compositionally biased region" description="Basic and acidic residues" evidence="6">
    <location>
        <begin position="135"/>
        <end position="144"/>
    </location>
</feature>
<keyword evidence="3" id="KW-0223">Dioxygenase</keyword>
<reference evidence="9" key="1">
    <citation type="submission" date="2021-01" db="EMBL/GenBank/DDBJ databases">
        <authorList>
            <person name="Corre E."/>
            <person name="Pelletier E."/>
            <person name="Niang G."/>
            <person name="Scheremetjew M."/>
            <person name="Finn R."/>
            <person name="Kale V."/>
            <person name="Holt S."/>
            <person name="Cochrane G."/>
            <person name="Meng A."/>
            <person name="Brown T."/>
            <person name="Cohen L."/>
        </authorList>
    </citation>
    <scope>NUCLEOTIDE SEQUENCE</scope>
    <source>
        <strain evidence="9">CCAP 1951/1</strain>
    </source>
</reference>
<dbReference type="Gene3D" id="2.60.120.620">
    <property type="entry name" value="q2cbj1_9rhob like domain"/>
    <property type="match status" value="1"/>
</dbReference>
<dbReference type="SMART" id="SM00702">
    <property type="entry name" value="P4Hc"/>
    <property type="match status" value="1"/>
</dbReference>
<keyword evidence="7" id="KW-0812">Transmembrane</keyword>
<dbReference type="GO" id="GO:0005783">
    <property type="term" value="C:endoplasmic reticulum"/>
    <property type="evidence" value="ECO:0007669"/>
    <property type="project" value="TreeGrafter"/>
</dbReference>
<name>A0A7S1MP33_NEODS</name>
<comment type="cofactor">
    <cofactor evidence="1">
        <name>L-ascorbate</name>
        <dbReference type="ChEBI" id="CHEBI:38290"/>
    </cofactor>
</comment>
<dbReference type="InterPro" id="IPR044862">
    <property type="entry name" value="Pro_4_hyd_alph_FE2OG_OXY"/>
</dbReference>
<dbReference type="InterPro" id="IPR005123">
    <property type="entry name" value="Oxoglu/Fe-dep_dioxygenase_dom"/>
</dbReference>
<dbReference type="InterPro" id="IPR045054">
    <property type="entry name" value="P4HA-like"/>
</dbReference>
<dbReference type="GO" id="GO:0004656">
    <property type="term" value="F:procollagen-proline 4-dioxygenase activity"/>
    <property type="evidence" value="ECO:0007669"/>
    <property type="project" value="TreeGrafter"/>
</dbReference>
<protein>
    <recommendedName>
        <fullName evidence="8">Fe2OG dioxygenase domain-containing protein</fullName>
    </recommendedName>
</protein>
<evidence type="ECO:0000256" key="5">
    <source>
        <dbReference type="ARBA" id="ARBA00023004"/>
    </source>
</evidence>
<evidence type="ECO:0000256" key="6">
    <source>
        <dbReference type="SAM" id="MobiDB-lite"/>
    </source>
</evidence>
<dbReference type="EMBL" id="HBGF01038458">
    <property type="protein sequence ID" value="CAD9137275.1"/>
    <property type="molecule type" value="Transcribed_RNA"/>
</dbReference>
<dbReference type="AlphaFoldDB" id="A0A7S1MP33"/>
<keyword evidence="2" id="KW-0479">Metal-binding</keyword>
<evidence type="ECO:0000256" key="2">
    <source>
        <dbReference type="ARBA" id="ARBA00022723"/>
    </source>
</evidence>
<feature type="transmembrane region" description="Helical" evidence="7">
    <location>
        <begin position="25"/>
        <end position="42"/>
    </location>
</feature>
<organism evidence="9">
    <name type="scientific">Neobodo designis</name>
    <name type="common">Flagellated protozoan</name>
    <name type="synonym">Bodo designis</name>
    <dbReference type="NCBI Taxonomy" id="312471"/>
    <lineage>
        <taxon>Eukaryota</taxon>
        <taxon>Discoba</taxon>
        <taxon>Euglenozoa</taxon>
        <taxon>Kinetoplastea</taxon>
        <taxon>Metakinetoplastina</taxon>
        <taxon>Neobodonida</taxon>
        <taxon>Neobodo</taxon>
    </lineage>
</organism>
<dbReference type="PANTHER" id="PTHR10869">
    <property type="entry name" value="PROLYL 4-HYDROXYLASE ALPHA SUBUNIT"/>
    <property type="match status" value="1"/>
</dbReference>
<dbReference type="InterPro" id="IPR006620">
    <property type="entry name" value="Pro_4_hyd_alph"/>
</dbReference>
<keyword evidence="7" id="KW-0472">Membrane</keyword>
<dbReference type="PROSITE" id="PS51471">
    <property type="entry name" value="FE2OG_OXY"/>
    <property type="match status" value="1"/>
</dbReference>
<proteinExistence type="predicted"/>
<evidence type="ECO:0000256" key="1">
    <source>
        <dbReference type="ARBA" id="ARBA00001961"/>
    </source>
</evidence>
<evidence type="ECO:0000259" key="8">
    <source>
        <dbReference type="PROSITE" id="PS51471"/>
    </source>
</evidence>
<dbReference type="Pfam" id="PF13640">
    <property type="entry name" value="2OG-FeII_Oxy_3"/>
    <property type="match status" value="1"/>
</dbReference>
<evidence type="ECO:0000313" key="9">
    <source>
        <dbReference type="EMBL" id="CAD9137275.1"/>
    </source>
</evidence>
<dbReference type="GO" id="GO:0005506">
    <property type="term" value="F:iron ion binding"/>
    <property type="evidence" value="ECO:0007669"/>
    <property type="project" value="InterPro"/>
</dbReference>
<evidence type="ECO:0000256" key="3">
    <source>
        <dbReference type="ARBA" id="ARBA00022964"/>
    </source>
</evidence>